<dbReference type="Proteomes" id="UP001108089">
    <property type="component" value="Unassembled WGS sequence"/>
</dbReference>
<dbReference type="RefSeq" id="WP_235721589.1">
    <property type="nucleotide sequence ID" value="NZ_JAKGCU010000001.1"/>
</dbReference>
<name>A0ABS9DCQ1_9ACTN</name>
<protein>
    <submittedName>
        <fullName evidence="1">SHOCT domain-containing protein</fullName>
    </submittedName>
</protein>
<dbReference type="EMBL" id="JAKGCU010000001">
    <property type="protein sequence ID" value="MCF3936966.1"/>
    <property type="molecule type" value="Genomic_DNA"/>
</dbReference>
<organism evidence="1 2">
    <name type="scientific">Gordonia tangerina</name>
    <dbReference type="NCBI Taxonomy" id="2911060"/>
    <lineage>
        <taxon>Bacteria</taxon>
        <taxon>Bacillati</taxon>
        <taxon>Actinomycetota</taxon>
        <taxon>Actinomycetes</taxon>
        <taxon>Mycobacteriales</taxon>
        <taxon>Gordoniaceae</taxon>
        <taxon>Gordonia</taxon>
    </lineage>
</organism>
<accession>A0ABS9DCQ1</accession>
<keyword evidence="2" id="KW-1185">Reference proteome</keyword>
<evidence type="ECO:0000313" key="1">
    <source>
        <dbReference type="EMBL" id="MCF3936966.1"/>
    </source>
</evidence>
<comment type="caution">
    <text evidence="1">The sequence shown here is derived from an EMBL/GenBank/DDBJ whole genome shotgun (WGS) entry which is preliminary data.</text>
</comment>
<proteinExistence type="predicted"/>
<sequence>MTQLSPKVKEKNGAKWCAALAPDLLNGETIWALVSAGRMKPVTSGAAITNARIIGFWHNGESTDKRIVLEVMAHQIRGVDFPVKAGSTSMRVMTDQGEVNFGNLHKDEVGFAHYFIDYLWRNGVDPAVAHAIDQRHKSEVAAQLAEHDYLSKRESVKVFGGALKDKWWNDIRGHAHPGELPWFIINSGSAGRLVAFEDRLLISKTGGMTSLMAGSFGGGRETTFPYSDITNIEYNGGFANGVLEVLTPSYQGTGNHYYWRSTNKARNKASDDPWTLSNCLPLAKHIYREAQPTLNELHRKIMDAKRPQVVVHHAPADPSPAPAPAADAGLADELTRLAEMHQQGVLDDDEFKAAKKAAIARQS</sequence>
<evidence type="ECO:0000313" key="2">
    <source>
        <dbReference type="Proteomes" id="UP001108089"/>
    </source>
</evidence>
<reference evidence="1" key="1">
    <citation type="submission" date="2022-01" db="EMBL/GenBank/DDBJ databases">
        <title>Gordonia xiamenensis sp. nov., isolated from surface seawater in Xiamen.</title>
        <authorList>
            <person name="He Y.F."/>
        </authorList>
    </citation>
    <scope>NUCLEOTIDE SEQUENCE</scope>
    <source>
        <strain evidence="1">GW1C4-4</strain>
    </source>
</reference>
<gene>
    <name evidence="1" type="ORF">L1892_01035</name>
</gene>